<gene>
    <name evidence="1" type="ORF">HMPREF9087_0282</name>
</gene>
<dbReference type="HOGENOM" id="CLU_3309256_0_0_9"/>
<evidence type="ECO:0000313" key="2">
    <source>
        <dbReference type="Proteomes" id="UP000004835"/>
    </source>
</evidence>
<protein>
    <submittedName>
        <fullName evidence="1">Uncharacterized protein</fullName>
    </submittedName>
</protein>
<accession>F0EGI5</accession>
<organism evidence="1 2">
    <name type="scientific">Enterococcus casseliflavus ATCC 12755</name>
    <dbReference type="NCBI Taxonomy" id="888066"/>
    <lineage>
        <taxon>Bacteria</taxon>
        <taxon>Bacillati</taxon>
        <taxon>Bacillota</taxon>
        <taxon>Bacilli</taxon>
        <taxon>Lactobacillales</taxon>
        <taxon>Enterococcaceae</taxon>
        <taxon>Enterococcus</taxon>
    </lineage>
</organism>
<name>F0EGI5_ENTCA</name>
<comment type="caution">
    <text evidence="1">The sequence shown here is derived from an EMBL/GenBank/DDBJ whole genome shotgun (WGS) entry which is preliminary data.</text>
</comment>
<dbReference type="Proteomes" id="UP000004835">
    <property type="component" value="Unassembled WGS sequence"/>
</dbReference>
<evidence type="ECO:0000313" key="1">
    <source>
        <dbReference type="EMBL" id="EGC70905.1"/>
    </source>
</evidence>
<dbReference type="AlphaFoldDB" id="F0EGI5"/>
<sequence length="41" mass="4641">MSLTCDGKLRTLGVANVGTAMHDFAKNQEKQFERFVFFCTV</sequence>
<proteinExistence type="predicted"/>
<dbReference type="EMBL" id="AEWT01000002">
    <property type="protein sequence ID" value="EGC70905.1"/>
    <property type="molecule type" value="Genomic_DNA"/>
</dbReference>
<reference evidence="1 2" key="1">
    <citation type="submission" date="2011-01" db="EMBL/GenBank/DDBJ databases">
        <authorList>
            <person name="Muzny D."/>
            <person name="Qin X."/>
            <person name="Deng J."/>
            <person name="Jiang H."/>
            <person name="Liu Y."/>
            <person name="Qu J."/>
            <person name="Song X.-Z."/>
            <person name="Zhang L."/>
            <person name="Thornton R."/>
            <person name="Coyle M."/>
            <person name="Francisco L."/>
            <person name="Jackson L."/>
            <person name="Javaid M."/>
            <person name="Korchina V."/>
            <person name="Kovar C."/>
            <person name="Mata R."/>
            <person name="Mathew T."/>
            <person name="Ngo R."/>
            <person name="Nguyen L."/>
            <person name="Nguyen N."/>
            <person name="Okwuonu G."/>
            <person name="Ongeri F."/>
            <person name="Pham C."/>
            <person name="Simmons D."/>
            <person name="Wilczek-Boney K."/>
            <person name="Hale W."/>
            <person name="Jakkamsetti A."/>
            <person name="Pham P."/>
            <person name="Ruth R."/>
            <person name="San Lucas F."/>
            <person name="Warren J."/>
            <person name="Zhang J."/>
            <person name="Zhao Z."/>
            <person name="Zhou C."/>
            <person name="Zhu D."/>
            <person name="Lee S."/>
            <person name="Bess C."/>
            <person name="Blankenburg K."/>
            <person name="Forbes L."/>
            <person name="Fu Q."/>
            <person name="Gubbala S."/>
            <person name="Hirani K."/>
            <person name="Jayaseelan J.C."/>
            <person name="Lara F."/>
            <person name="Munidasa M."/>
            <person name="Palculict T."/>
            <person name="Patil S."/>
            <person name="Pu L.-L."/>
            <person name="Saada N."/>
            <person name="Tang L."/>
            <person name="Weissenberger G."/>
            <person name="Zhu Y."/>
            <person name="Hemphill L."/>
            <person name="Shang Y."/>
            <person name="Youmans B."/>
            <person name="Ayvaz T."/>
            <person name="Ross M."/>
            <person name="Santibanez J."/>
            <person name="Aqrawi P."/>
            <person name="Gross S."/>
            <person name="Joshi V."/>
            <person name="Fowler G."/>
            <person name="Nazareth L."/>
            <person name="Reid J."/>
            <person name="Worley K."/>
            <person name="Petrosino J."/>
            <person name="Highlander S."/>
            <person name="Gibbs R."/>
        </authorList>
    </citation>
    <scope>NUCLEOTIDE SEQUENCE [LARGE SCALE GENOMIC DNA]</scope>
    <source>
        <strain evidence="1 2">ATCC 12755</strain>
    </source>
</reference>